<dbReference type="InterPro" id="IPR005255">
    <property type="entry name" value="PdxA_fam"/>
</dbReference>
<sequence>MMQAKRYLAVPSGDPAGIGPEIIVKALKAVRLPIDIGVIVIADAPVFAKVATDLGLKADFDAVVNDEEELKRAIQGGSRKILYTQHIVDMNQFAYGKINAMCGRAAYVSAETAVHLVQKGFARAVVTPPLHKEALKAAGIEHIGYTEILSALTSTKKAITMFDTMGLKIFFHSRHLSLRKACDAVTKESLVDTIVTCDRISKSNPAFDQRLSLAVAGLNPHSGEHGLFGDEEVVSIEPAINDARAKGIDVVGPIGADSVFYQTRMGKYRAVISLYHDQGHIAAKTYDFNRTISITWDLPFLRTSVDHGTAFDIAGKGLADPNGMIRALEVAAEYTCSKEEIL</sequence>
<name>F0RZX3_SPHGB</name>
<dbReference type="OrthoDB" id="9801783at2"/>
<evidence type="ECO:0000256" key="1">
    <source>
        <dbReference type="ARBA" id="ARBA00022723"/>
    </source>
</evidence>
<dbReference type="EC" id="1.1.1.262" evidence="4"/>
<evidence type="ECO:0000256" key="3">
    <source>
        <dbReference type="ARBA" id="ARBA00023027"/>
    </source>
</evidence>
<dbReference type="Proteomes" id="UP000008466">
    <property type="component" value="Chromosome"/>
</dbReference>
<dbReference type="STRING" id="158189.SpiBuddy_1961"/>
<dbReference type="AlphaFoldDB" id="F0RZX3"/>
<organism evidence="4 5">
    <name type="scientific">Sphaerochaeta globosa (strain ATCC BAA-1886 / DSM 22777 / Buddy)</name>
    <name type="common">Spirochaeta sp. (strain Buddy)</name>
    <dbReference type="NCBI Taxonomy" id="158189"/>
    <lineage>
        <taxon>Bacteria</taxon>
        <taxon>Pseudomonadati</taxon>
        <taxon>Spirochaetota</taxon>
        <taxon>Spirochaetia</taxon>
        <taxon>Spirochaetales</taxon>
        <taxon>Sphaerochaetaceae</taxon>
        <taxon>Sphaerochaeta</taxon>
    </lineage>
</organism>
<dbReference type="GO" id="GO:0051287">
    <property type="term" value="F:NAD binding"/>
    <property type="evidence" value="ECO:0007669"/>
    <property type="project" value="InterPro"/>
</dbReference>
<keyword evidence="3" id="KW-0520">NAD</keyword>
<dbReference type="eggNOG" id="COG1995">
    <property type="taxonomic scope" value="Bacteria"/>
</dbReference>
<reference evidence="5" key="1">
    <citation type="submission" date="2011-02" db="EMBL/GenBank/DDBJ databases">
        <title>Complete sequence of Spirochaeta sp. Buddy.</title>
        <authorList>
            <person name="Lucas S."/>
            <person name="Copeland A."/>
            <person name="Lapidus A."/>
            <person name="Cheng J.-F."/>
            <person name="Goodwin L."/>
            <person name="Pitluck S."/>
            <person name="Zeytun A."/>
            <person name="Detter J.C."/>
            <person name="Han C."/>
            <person name="Tapia R."/>
            <person name="Land M."/>
            <person name="Hauser L."/>
            <person name="Kyrpides N."/>
            <person name="Ivanova N."/>
            <person name="Mikhailova N."/>
            <person name="Pagani I."/>
            <person name="Ritalahti K.M."/>
            <person name="Loeffler F.E."/>
            <person name="Woyke T."/>
        </authorList>
    </citation>
    <scope>NUCLEOTIDE SEQUENCE [LARGE SCALE GENOMIC DNA]</scope>
    <source>
        <strain evidence="5">ATCC BAA-1886 / DSM 22777 / Buddy</strain>
    </source>
</reference>
<dbReference type="KEGG" id="sbu:SpiBuddy_1961"/>
<dbReference type="NCBIfam" id="TIGR00557">
    <property type="entry name" value="pdxA"/>
    <property type="match status" value="1"/>
</dbReference>
<proteinExistence type="predicted"/>
<keyword evidence="1" id="KW-0479">Metal-binding</keyword>
<dbReference type="PANTHER" id="PTHR30004:SF6">
    <property type="entry name" value="D-THREONATE 4-PHOSPHATE DEHYDROGENASE"/>
    <property type="match status" value="1"/>
</dbReference>
<dbReference type="EMBL" id="CP002541">
    <property type="protein sequence ID" value="ADY13784.1"/>
    <property type="molecule type" value="Genomic_DNA"/>
</dbReference>
<accession>F0RZX3</accession>
<dbReference type="GO" id="GO:0050570">
    <property type="term" value="F:4-hydroxythreonine-4-phosphate dehydrogenase activity"/>
    <property type="evidence" value="ECO:0007669"/>
    <property type="project" value="UniProtKB-EC"/>
</dbReference>
<dbReference type="SUPFAM" id="SSF53659">
    <property type="entry name" value="Isocitrate/Isopropylmalate dehydrogenase-like"/>
    <property type="match status" value="1"/>
</dbReference>
<evidence type="ECO:0000313" key="4">
    <source>
        <dbReference type="EMBL" id="ADY13784.1"/>
    </source>
</evidence>
<dbReference type="HOGENOM" id="CLU_040168_0_1_12"/>
<keyword evidence="5" id="KW-1185">Reference proteome</keyword>
<keyword evidence="2 4" id="KW-0560">Oxidoreductase</keyword>
<protein>
    <submittedName>
        <fullName evidence="4">4-hydroxythreonine-4-phosphate dehydrogenase</fullName>
        <ecNumber evidence="4">1.1.1.262</ecNumber>
    </submittedName>
</protein>
<dbReference type="Gene3D" id="3.40.718.10">
    <property type="entry name" value="Isopropylmalate Dehydrogenase"/>
    <property type="match status" value="1"/>
</dbReference>
<evidence type="ECO:0000256" key="2">
    <source>
        <dbReference type="ARBA" id="ARBA00023002"/>
    </source>
</evidence>
<dbReference type="RefSeq" id="WP_013607633.1">
    <property type="nucleotide sequence ID" value="NC_015152.1"/>
</dbReference>
<dbReference type="Pfam" id="PF04166">
    <property type="entry name" value="PdxA"/>
    <property type="match status" value="1"/>
</dbReference>
<dbReference type="GO" id="GO:0046872">
    <property type="term" value="F:metal ion binding"/>
    <property type="evidence" value="ECO:0007669"/>
    <property type="project" value="UniProtKB-KW"/>
</dbReference>
<dbReference type="PANTHER" id="PTHR30004">
    <property type="entry name" value="4-HYDROXYTHREONINE-4-PHOSPHATE DEHYDROGENASE"/>
    <property type="match status" value="1"/>
</dbReference>
<gene>
    <name evidence="4" type="ordered locus">SpiBuddy_1961</name>
</gene>
<evidence type="ECO:0000313" key="5">
    <source>
        <dbReference type="Proteomes" id="UP000008466"/>
    </source>
</evidence>